<comment type="caution">
    <text evidence="9">The sequence shown here is derived from an EMBL/GenBank/DDBJ whole genome shotgun (WGS) entry which is preliminary data.</text>
</comment>
<dbReference type="PANTHER" id="PTHR43133">
    <property type="entry name" value="RNA POLYMERASE ECF-TYPE SIGMA FACTO"/>
    <property type="match status" value="1"/>
</dbReference>
<evidence type="ECO:0000256" key="4">
    <source>
        <dbReference type="ARBA" id="ARBA00023125"/>
    </source>
</evidence>
<comment type="similarity">
    <text evidence="1 6">Belongs to the sigma-70 factor family. ECF subfamily.</text>
</comment>
<evidence type="ECO:0000259" key="7">
    <source>
        <dbReference type="Pfam" id="PF04542"/>
    </source>
</evidence>
<dbReference type="RefSeq" id="WP_342159570.1">
    <property type="nucleotide sequence ID" value="NZ_JBCDNA010000001.1"/>
</dbReference>
<evidence type="ECO:0000256" key="1">
    <source>
        <dbReference type="ARBA" id="ARBA00010641"/>
    </source>
</evidence>
<dbReference type="Pfam" id="PF08281">
    <property type="entry name" value="Sigma70_r4_2"/>
    <property type="match status" value="1"/>
</dbReference>
<keyword evidence="4 6" id="KW-0238">DNA-binding</keyword>
<dbReference type="NCBIfam" id="TIGR02937">
    <property type="entry name" value="sigma70-ECF"/>
    <property type="match status" value="1"/>
</dbReference>
<feature type="domain" description="RNA polymerase sigma-70 region 2" evidence="7">
    <location>
        <begin position="24"/>
        <end position="90"/>
    </location>
</feature>
<feature type="domain" description="RNA polymerase sigma factor 70 region 4 type 2" evidence="8">
    <location>
        <begin position="124"/>
        <end position="175"/>
    </location>
</feature>
<evidence type="ECO:0000256" key="3">
    <source>
        <dbReference type="ARBA" id="ARBA00023082"/>
    </source>
</evidence>
<dbReference type="Gene3D" id="1.10.1740.10">
    <property type="match status" value="1"/>
</dbReference>
<dbReference type="InterPro" id="IPR014284">
    <property type="entry name" value="RNA_pol_sigma-70_dom"/>
</dbReference>
<dbReference type="Pfam" id="PF04542">
    <property type="entry name" value="Sigma70_r2"/>
    <property type="match status" value="1"/>
</dbReference>
<dbReference type="InterPro" id="IPR007627">
    <property type="entry name" value="RNA_pol_sigma70_r2"/>
</dbReference>
<protein>
    <recommendedName>
        <fullName evidence="6">RNA polymerase sigma factor</fullName>
    </recommendedName>
</protein>
<keyword evidence="5 6" id="KW-0804">Transcription</keyword>
<accession>A0ABU9KZQ8</accession>
<gene>
    <name evidence="9" type="ORF">AABB81_07245</name>
</gene>
<reference evidence="9 10" key="1">
    <citation type="submission" date="2024-04" db="EMBL/GenBank/DDBJ databases">
        <title>whole genome sequencing of Lutimonas vermicola strain IMCC1616.</title>
        <authorList>
            <person name="Bae S.S."/>
        </authorList>
    </citation>
    <scope>NUCLEOTIDE SEQUENCE [LARGE SCALE GENOMIC DNA]</scope>
    <source>
        <strain evidence="9 10">IMCC1616</strain>
    </source>
</reference>
<dbReference type="SUPFAM" id="SSF88946">
    <property type="entry name" value="Sigma2 domain of RNA polymerase sigma factors"/>
    <property type="match status" value="1"/>
</dbReference>
<evidence type="ECO:0000313" key="9">
    <source>
        <dbReference type="EMBL" id="MEL4455686.1"/>
    </source>
</evidence>
<keyword evidence="10" id="KW-1185">Reference proteome</keyword>
<dbReference type="InterPro" id="IPR036388">
    <property type="entry name" value="WH-like_DNA-bd_sf"/>
</dbReference>
<dbReference type="Proteomes" id="UP001474120">
    <property type="component" value="Unassembled WGS sequence"/>
</dbReference>
<evidence type="ECO:0000256" key="2">
    <source>
        <dbReference type="ARBA" id="ARBA00023015"/>
    </source>
</evidence>
<organism evidence="9 10">
    <name type="scientific">Lutimonas vermicola</name>
    <dbReference type="NCBI Taxonomy" id="414288"/>
    <lineage>
        <taxon>Bacteria</taxon>
        <taxon>Pseudomonadati</taxon>
        <taxon>Bacteroidota</taxon>
        <taxon>Flavobacteriia</taxon>
        <taxon>Flavobacteriales</taxon>
        <taxon>Flavobacteriaceae</taxon>
        <taxon>Lutimonas</taxon>
    </lineage>
</organism>
<evidence type="ECO:0000259" key="8">
    <source>
        <dbReference type="Pfam" id="PF08281"/>
    </source>
</evidence>
<dbReference type="SUPFAM" id="SSF88659">
    <property type="entry name" value="Sigma3 and sigma4 domains of RNA polymerase sigma factors"/>
    <property type="match status" value="1"/>
</dbReference>
<sequence>MDKNSDQIYIDKVLQGDTNAFAYLINKYKDMAYTIAIKIVKSHEDAEEVAQDSFLKAYEKLDSFKGNSKFSTWLYTIVYRNSITKIRKKKVATSDIDDYVMDNYSEGSDFPQIEAIKNGEQQKYVREAINRLPEKDAILITLFYMNESSIEEIEQITNLTQTNIKVKLFRARKKLNTELSLLLKEEVKTIL</sequence>
<dbReference type="EMBL" id="JBCDNA010000001">
    <property type="protein sequence ID" value="MEL4455686.1"/>
    <property type="molecule type" value="Genomic_DNA"/>
</dbReference>
<proteinExistence type="inferred from homology"/>
<dbReference type="InterPro" id="IPR013324">
    <property type="entry name" value="RNA_pol_sigma_r3/r4-like"/>
</dbReference>
<evidence type="ECO:0000256" key="5">
    <source>
        <dbReference type="ARBA" id="ARBA00023163"/>
    </source>
</evidence>
<dbReference type="InterPro" id="IPR039425">
    <property type="entry name" value="RNA_pol_sigma-70-like"/>
</dbReference>
<keyword evidence="3 6" id="KW-0731">Sigma factor</keyword>
<dbReference type="CDD" id="cd06171">
    <property type="entry name" value="Sigma70_r4"/>
    <property type="match status" value="1"/>
</dbReference>
<dbReference type="Gene3D" id="1.10.10.10">
    <property type="entry name" value="Winged helix-like DNA-binding domain superfamily/Winged helix DNA-binding domain"/>
    <property type="match status" value="1"/>
</dbReference>
<evidence type="ECO:0000313" key="10">
    <source>
        <dbReference type="Proteomes" id="UP001474120"/>
    </source>
</evidence>
<name>A0ABU9KZQ8_9FLAO</name>
<dbReference type="InterPro" id="IPR000838">
    <property type="entry name" value="RNA_pol_sigma70_ECF_CS"/>
</dbReference>
<evidence type="ECO:0000256" key="6">
    <source>
        <dbReference type="RuleBase" id="RU000716"/>
    </source>
</evidence>
<dbReference type="InterPro" id="IPR013325">
    <property type="entry name" value="RNA_pol_sigma_r2"/>
</dbReference>
<dbReference type="InterPro" id="IPR013249">
    <property type="entry name" value="RNA_pol_sigma70_r4_t2"/>
</dbReference>
<dbReference type="PROSITE" id="PS01063">
    <property type="entry name" value="SIGMA70_ECF"/>
    <property type="match status" value="1"/>
</dbReference>
<keyword evidence="2 6" id="KW-0805">Transcription regulation</keyword>
<dbReference type="PANTHER" id="PTHR43133:SF45">
    <property type="entry name" value="RNA POLYMERASE ECF-TYPE SIGMA FACTOR"/>
    <property type="match status" value="1"/>
</dbReference>